<evidence type="ECO:0000313" key="3">
    <source>
        <dbReference type="Proteomes" id="UP000317519"/>
    </source>
</evidence>
<gene>
    <name evidence="2" type="ORF">IQ05_03103</name>
</gene>
<protein>
    <submittedName>
        <fullName evidence="2">Uncharacterized protein DUF547</fullName>
    </submittedName>
</protein>
<evidence type="ECO:0000313" key="2">
    <source>
        <dbReference type="EMBL" id="TWH99354.1"/>
    </source>
</evidence>
<dbReference type="EMBL" id="VLKO01000015">
    <property type="protein sequence ID" value="TWH99354.1"/>
    <property type="molecule type" value="Genomic_DNA"/>
</dbReference>
<dbReference type="InterPro" id="IPR006869">
    <property type="entry name" value="DUF547"/>
</dbReference>
<dbReference type="RefSeq" id="WP_158634597.1">
    <property type="nucleotide sequence ID" value="NZ_VLKO01000015.1"/>
</dbReference>
<dbReference type="Pfam" id="PF04784">
    <property type="entry name" value="DUF547"/>
    <property type="match status" value="1"/>
</dbReference>
<feature type="domain" description="DUF547" evidence="1">
    <location>
        <begin position="44"/>
        <end position="162"/>
    </location>
</feature>
<comment type="caution">
    <text evidence="2">The sequence shown here is derived from an EMBL/GenBank/DDBJ whole genome shotgun (WGS) entry which is preliminary data.</text>
</comment>
<proteinExistence type="predicted"/>
<keyword evidence="3" id="KW-1185">Reference proteome</keyword>
<reference evidence="2 3" key="1">
    <citation type="journal article" date="2015" name="Stand. Genomic Sci.">
        <title>Genomic Encyclopedia of Bacterial and Archaeal Type Strains, Phase III: the genomes of soil and plant-associated and newly described type strains.</title>
        <authorList>
            <person name="Whitman W.B."/>
            <person name="Woyke T."/>
            <person name="Klenk H.P."/>
            <person name="Zhou Y."/>
            <person name="Lilburn T.G."/>
            <person name="Beck B.J."/>
            <person name="De Vos P."/>
            <person name="Vandamme P."/>
            <person name="Eisen J.A."/>
            <person name="Garrity G."/>
            <person name="Hugenholtz P."/>
            <person name="Kyrpides N.C."/>
        </authorList>
    </citation>
    <scope>NUCLEOTIDE SEQUENCE [LARGE SCALE GENOMIC DNA]</scope>
    <source>
        <strain evidence="2 3">CGMCC 1.6847</strain>
    </source>
</reference>
<accession>A0ABY3FJN2</accession>
<sequence length="173" mass="20733">MKNYYTTLSAKILSVAQSNGDTTSLRRQLYFTRADKLEKNLNTDDLKKTFWINIYYAYFLIMKKENIDLNSRYNLKRIRIAHTEISLNDIEFGILKKSTMRLGFSYFVNPFHSKFVKKMSIQEMDYRIHFVIQSITLKKTIFNYYDSELLNEQLEETMKLFISQKLQQAPLFQ</sequence>
<dbReference type="Proteomes" id="UP000317519">
    <property type="component" value="Unassembled WGS sequence"/>
</dbReference>
<organism evidence="2 3">
    <name type="scientific">Flavobacterium tiangeerense</name>
    <dbReference type="NCBI Taxonomy" id="459471"/>
    <lineage>
        <taxon>Bacteria</taxon>
        <taxon>Pseudomonadati</taxon>
        <taxon>Bacteroidota</taxon>
        <taxon>Flavobacteriia</taxon>
        <taxon>Flavobacteriales</taxon>
        <taxon>Flavobacteriaceae</taxon>
        <taxon>Flavobacterium</taxon>
    </lineage>
</organism>
<name>A0ABY3FJN2_9FLAO</name>
<evidence type="ECO:0000259" key="1">
    <source>
        <dbReference type="Pfam" id="PF04784"/>
    </source>
</evidence>